<dbReference type="SUPFAM" id="SSF51197">
    <property type="entry name" value="Clavaminate synthase-like"/>
    <property type="match status" value="1"/>
</dbReference>
<evidence type="ECO:0000313" key="1">
    <source>
        <dbReference type="EMBL" id="ESO93514.1"/>
    </source>
</evidence>
<protein>
    <submittedName>
        <fullName evidence="1">Uncharacterized protein</fullName>
    </submittedName>
</protein>
<keyword evidence="2" id="KW-1185">Reference proteome</keyword>
<accession>V4BWU9</accession>
<evidence type="ECO:0000313" key="2">
    <source>
        <dbReference type="Proteomes" id="UP000030746"/>
    </source>
</evidence>
<organism evidence="1 2">
    <name type="scientific">Lottia gigantea</name>
    <name type="common">Giant owl limpet</name>
    <dbReference type="NCBI Taxonomy" id="225164"/>
    <lineage>
        <taxon>Eukaryota</taxon>
        <taxon>Metazoa</taxon>
        <taxon>Spiralia</taxon>
        <taxon>Lophotrochozoa</taxon>
        <taxon>Mollusca</taxon>
        <taxon>Gastropoda</taxon>
        <taxon>Patellogastropoda</taxon>
        <taxon>Lottioidea</taxon>
        <taxon>Lottiidae</taxon>
        <taxon>Lottia</taxon>
    </lineage>
</organism>
<dbReference type="EMBL" id="KB201891">
    <property type="protein sequence ID" value="ESO93514.1"/>
    <property type="molecule type" value="Genomic_DNA"/>
</dbReference>
<dbReference type="Proteomes" id="UP000030746">
    <property type="component" value="Unassembled WGS sequence"/>
</dbReference>
<dbReference type="OMA" id="ETLWENC"/>
<dbReference type="InterPro" id="IPR038757">
    <property type="entry name" value="BRAP"/>
</dbReference>
<reference evidence="1 2" key="1">
    <citation type="journal article" date="2013" name="Nature">
        <title>Insights into bilaterian evolution from three spiralian genomes.</title>
        <authorList>
            <person name="Simakov O."/>
            <person name="Marletaz F."/>
            <person name="Cho S.J."/>
            <person name="Edsinger-Gonzales E."/>
            <person name="Havlak P."/>
            <person name="Hellsten U."/>
            <person name="Kuo D.H."/>
            <person name="Larsson T."/>
            <person name="Lv J."/>
            <person name="Arendt D."/>
            <person name="Savage R."/>
            <person name="Osoegawa K."/>
            <person name="de Jong P."/>
            <person name="Grimwood J."/>
            <person name="Chapman J.A."/>
            <person name="Shapiro H."/>
            <person name="Aerts A."/>
            <person name="Otillar R.P."/>
            <person name="Terry A.Y."/>
            <person name="Boore J.L."/>
            <person name="Grigoriev I.V."/>
            <person name="Lindberg D.R."/>
            <person name="Seaver E.C."/>
            <person name="Weisblat D.A."/>
            <person name="Putnam N.H."/>
            <person name="Rokhsar D.S."/>
        </authorList>
    </citation>
    <scope>NUCLEOTIDE SEQUENCE [LARGE SCALE GENOMIC DNA]</scope>
</reference>
<dbReference type="Gene3D" id="2.60.120.650">
    <property type="entry name" value="Cupin"/>
    <property type="match status" value="1"/>
</dbReference>
<dbReference type="OrthoDB" id="10059103at2759"/>
<dbReference type="AlphaFoldDB" id="V4BWU9"/>
<dbReference type="GeneID" id="20238737"/>
<dbReference type="KEGG" id="lgi:LOTGIDRAFT_161616"/>
<proteinExistence type="predicted"/>
<dbReference type="RefSeq" id="XP_009055715.1">
    <property type="nucleotide sequence ID" value="XM_009057467.1"/>
</dbReference>
<gene>
    <name evidence="1" type="ORF">LOTGIDRAFT_161616</name>
</gene>
<dbReference type="STRING" id="225164.V4BWU9"/>
<dbReference type="HOGENOM" id="CLU_068137_1_0_1"/>
<name>V4BWU9_LOTGI</name>
<sequence>MSYVLFQFDPVEKFVSTVGRRAAIHILPIFDWTKFYESNCLVSNPLHESQSELKLEDCNICESVNKIERIKDITEAKLVNKYLKQDRPVIVQDGLKQNDISKFTVDFLTKIFEDSMFEGCEFTSNVKVGGHRSFLKQVNAGEHEHYFAYWRNCFEEPAKEFRFYFKKPYFFSSVVELIDTNWVYIAKNYTAKSSKPILIEGPVIMLMQMKGSVDIVLIPDKLCSDICSEVTQTLHEGEILLLTDFLWLIDYYPRGTGESIGIGVTASFD</sequence>
<dbReference type="PANTHER" id="PTHR35259">
    <property type="entry name" value="BOMBESIN RECEPTOR-ACTIVATED PROTEIN C6ORF89"/>
    <property type="match status" value="1"/>
</dbReference>
<dbReference type="CTD" id="20238737"/>